<keyword evidence="2" id="KW-1185">Reference proteome</keyword>
<evidence type="ECO:0000313" key="1">
    <source>
        <dbReference type="EMBL" id="SCM66006.1"/>
    </source>
</evidence>
<dbReference type="GO" id="GO:0000160">
    <property type="term" value="P:phosphorelay signal transduction system"/>
    <property type="evidence" value="ECO:0007669"/>
    <property type="project" value="InterPro"/>
</dbReference>
<dbReference type="AlphaFoldDB" id="A0A1M4MYQ3"/>
<dbReference type="SUPFAM" id="SSF47226">
    <property type="entry name" value="Histidine-containing phosphotransfer domain, HPT domain"/>
    <property type="match status" value="1"/>
</dbReference>
<dbReference type="RefSeq" id="WP_072702567.1">
    <property type="nucleotide sequence ID" value="NZ_FMJB01000014.1"/>
</dbReference>
<accession>A0A1M4MYQ3</accession>
<dbReference type="EMBL" id="FMJB01000014">
    <property type="protein sequence ID" value="SCM66006.1"/>
    <property type="molecule type" value="Genomic_DNA"/>
</dbReference>
<evidence type="ECO:0008006" key="3">
    <source>
        <dbReference type="Google" id="ProtNLM"/>
    </source>
</evidence>
<evidence type="ECO:0000313" key="2">
    <source>
        <dbReference type="Proteomes" id="UP000184085"/>
    </source>
</evidence>
<dbReference type="InterPro" id="IPR036641">
    <property type="entry name" value="HPT_dom_sf"/>
</dbReference>
<dbReference type="Proteomes" id="UP000184085">
    <property type="component" value="Unassembled WGS sequence"/>
</dbReference>
<reference evidence="2" key="1">
    <citation type="submission" date="2016-09" db="EMBL/GenBank/DDBJ databases">
        <authorList>
            <person name="Wibberg D."/>
        </authorList>
    </citation>
    <scope>NUCLEOTIDE SEQUENCE [LARGE SCALE GENOMIC DNA]</scope>
</reference>
<gene>
    <name evidence="1" type="ORF">KARMA_0178</name>
</gene>
<name>A0A1M4MYQ3_9RHOB</name>
<proteinExistence type="predicted"/>
<protein>
    <recommendedName>
        <fullName evidence="3">HPt domain-containing protein</fullName>
    </recommendedName>
</protein>
<sequence length="105" mass="11847">MDDLENYSFPQGLSDPDLVELYPLALARMVQDVDAMIDLLSNKDFQRASFVAYKLHGISALFYMEDFSAALKKIIDHLENKSSLASVLLEDLGAKARMKLKNYEA</sequence>
<organism evidence="1 2">
    <name type="scientific">Donghicola eburneus</name>
    <dbReference type="NCBI Taxonomy" id="393278"/>
    <lineage>
        <taxon>Bacteria</taxon>
        <taxon>Pseudomonadati</taxon>
        <taxon>Pseudomonadota</taxon>
        <taxon>Alphaproteobacteria</taxon>
        <taxon>Rhodobacterales</taxon>
        <taxon>Roseobacteraceae</taxon>
        <taxon>Donghicola</taxon>
    </lineage>
</organism>